<evidence type="ECO:0000256" key="1">
    <source>
        <dbReference type="SAM" id="SignalP"/>
    </source>
</evidence>
<dbReference type="AlphaFoldDB" id="A0A106BS02"/>
<evidence type="ECO:0000313" key="3">
    <source>
        <dbReference type="Proteomes" id="UP000064243"/>
    </source>
</evidence>
<dbReference type="Proteomes" id="UP000064243">
    <property type="component" value="Unassembled WGS sequence"/>
</dbReference>
<keyword evidence="1" id="KW-0732">Signal</keyword>
<gene>
    <name evidence="2" type="ORF">ABW22_03820</name>
</gene>
<name>A0A106BS02_THIDE</name>
<organism evidence="2 3">
    <name type="scientific">Thiobacillus denitrificans</name>
    <dbReference type="NCBI Taxonomy" id="36861"/>
    <lineage>
        <taxon>Bacteria</taxon>
        <taxon>Pseudomonadati</taxon>
        <taxon>Pseudomonadota</taxon>
        <taxon>Betaproteobacteria</taxon>
        <taxon>Nitrosomonadales</taxon>
        <taxon>Thiobacillaceae</taxon>
        <taxon>Thiobacillus</taxon>
    </lineage>
</organism>
<comment type="caution">
    <text evidence="2">The sequence shown here is derived from an EMBL/GenBank/DDBJ whole genome shotgun (WGS) entry which is preliminary data.</text>
</comment>
<sequence>MAAALLLASLAGSVTAAENDGAEPTFTMGGYLRGSASFNLQNPPETAQNDRYDLSMLRGSLLLDADAKLGAGIKLKAIARLDREAKTGYMKRLDNLPGQAGNLMDEYNNADMRELYVDFPVGDRVNFRLGKQQVVWGETDFFRALDVVHGFDYRWRSFLEVENEELRKPLILGNMRIQVPEANGSLQAIVRPGWDRGKDIGNTYDLSGGRWANQPNKGVNFFGPSPVPGMNLTNYDYDHPDGNIKDVTGGMRWAGEAAGLNYSVAYMKTFNNDPVVNPSALIGGTPYKVAPKGLLGDFIYPKIDVLGATASGYSEALDAVLSTEIVYNKDVPFNYGSNFGGGFLPGFAGVTLKNTLVTMFRIDKQVNLSPLIGTSRPSFFSVQLFNTRVLDFNQKDDIVFLAGYGASRKRDSTMLTMILAMNYDNDRINPAIAAGWDASYGGGFLIPSVEFVMGDKWRLKAEANLFFNGGRNKQPGQVENKTALMGYFANNNQLAFRLTRQF</sequence>
<reference evidence="2 3" key="1">
    <citation type="journal article" date="2015" name="Appl. Environ. Microbiol.">
        <title>Aerobic and Anaerobic Thiosulfate Oxidation by a Cold-Adapted, Subglacial Chemoautotroph.</title>
        <authorList>
            <person name="Harrold Z.R."/>
            <person name="Skidmore M.L."/>
            <person name="Hamilton T.L."/>
            <person name="Desch L."/>
            <person name="Amada K."/>
            <person name="van Gelder W."/>
            <person name="Glover K."/>
            <person name="Roden E.E."/>
            <person name="Boyd E.S."/>
        </authorList>
    </citation>
    <scope>NUCLEOTIDE SEQUENCE [LARGE SCALE GENOMIC DNA]</scope>
    <source>
        <strain evidence="2 3">RG</strain>
    </source>
</reference>
<accession>A0A106BS02</accession>
<protein>
    <submittedName>
        <fullName evidence="2">LysR family transcriptional regulator</fullName>
    </submittedName>
</protein>
<feature type="signal peptide" evidence="1">
    <location>
        <begin position="1"/>
        <end position="16"/>
    </location>
</feature>
<keyword evidence="3" id="KW-1185">Reference proteome</keyword>
<dbReference type="PATRIC" id="fig|36861.3.peg.215"/>
<dbReference type="EMBL" id="LDUG01000015">
    <property type="protein sequence ID" value="KVW97560.1"/>
    <property type="molecule type" value="Genomic_DNA"/>
</dbReference>
<feature type="chain" id="PRO_5007125757" evidence="1">
    <location>
        <begin position="17"/>
        <end position="502"/>
    </location>
</feature>
<dbReference type="InterPro" id="IPR010727">
    <property type="entry name" value="DUF1302"/>
</dbReference>
<evidence type="ECO:0000313" key="2">
    <source>
        <dbReference type="EMBL" id="KVW97560.1"/>
    </source>
</evidence>
<proteinExistence type="predicted"/>
<dbReference type="Pfam" id="PF06980">
    <property type="entry name" value="DUF1302"/>
    <property type="match status" value="1"/>
</dbReference>